<accession>A0AAU8B8W0</accession>
<sequence length="78" mass="9006">MLGDLLVWILKSSNSIIGVMKKFELGGGLNFFSLLFCIAAIRILLLLLDHIRADKLADENFVKNMKRYDEYKKNKEDN</sequence>
<name>A0AAU8B8W0_9VIRU</name>
<keyword evidence="1" id="KW-0812">Transmembrane</keyword>
<feature type="transmembrane region" description="Helical" evidence="1">
    <location>
        <begin position="29"/>
        <end position="48"/>
    </location>
</feature>
<keyword evidence="1" id="KW-0472">Membrane</keyword>
<protein>
    <submittedName>
        <fullName evidence="2">Uncharacterized protein</fullName>
    </submittedName>
</protein>
<reference evidence="2" key="1">
    <citation type="submission" date="2024-03" db="EMBL/GenBank/DDBJ databases">
        <title>Diverse circular DNA viruses in blood, oral, and fecal samples of captive lemurs.</title>
        <authorList>
            <person name="Paietta E.N."/>
            <person name="Kraberger S."/>
            <person name="Lund M.C."/>
            <person name="Custer J.M."/>
            <person name="Vargas K.M."/>
            <person name="Ehmke E.E."/>
            <person name="Yoder A.D."/>
            <person name="Varsani A."/>
        </authorList>
    </citation>
    <scope>NUCLEOTIDE SEQUENCE</scope>
    <source>
        <strain evidence="2">Duke_28FS_21</strain>
    </source>
</reference>
<evidence type="ECO:0000313" key="2">
    <source>
        <dbReference type="EMBL" id="XCD07658.1"/>
    </source>
</evidence>
<proteinExistence type="predicted"/>
<organism evidence="2">
    <name type="scientific">Dulem virus 59</name>
    <dbReference type="NCBI Taxonomy" id="3145770"/>
    <lineage>
        <taxon>Viruses</taxon>
        <taxon>Monodnaviria</taxon>
        <taxon>Loebvirae</taxon>
        <taxon>Hofneiviricota</taxon>
        <taxon>Faserviricetes</taxon>
        <taxon>Tubulavirales</taxon>
        <taxon>Inoviridae</taxon>
        <taxon>Inovirus</taxon>
    </lineage>
</organism>
<dbReference type="EMBL" id="PP511793">
    <property type="protein sequence ID" value="XCD07658.1"/>
    <property type="molecule type" value="Genomic_DNA"/>
</dbReference>
<keyword evidence="1" id="KW-1133">Transmembrane helix</keyword>
<evidence type="ECO:0000256" key="1">
    <source>
        <dbReference type="SAM" id="Phobius"/>
    </source>
</evidence>